<feature type="chain" id="PRO_5009928520" description="DUF4861 domain-containing protein" evidence="1">
    <location>
        <begin position="47"/>
        <end position="443"/>
    </location>
</feature>
<keyword evidence="1" id="KW-0732">Signal</keyword>
<sequence>MFICVKIGGRLMVFVYFCSLLRQIKKMKKKMITLALAAISVMTAQAQQQLTVSVTNPSAAARTDQAVIIPLNSYGEVRRALVTCEGKEIPCQLDDLDQDEVFDELCFLADLKGKQQLKYQVQLFTDLCDEPAQYPARVFAEMLIRNDKVKEKNKHNNFIEAITARGDCANSYNLQHHHGVDFESELNGIRIYFDKRQTLDLYGKFQKRLELEETQFYTQPEQKAQGYGDDVLWVGNTFGLGAFRGWDGKQPTMIEPVASRTQRIISYGPLRTIVELVDKGWQAPSTNTYHPSPINLTIRYIQYAGHRDTDVEVYFTKKHTDVSNYRFSTGVINVKGSEEFTDHKGLRGCWGSDFPTGDTINFKRETVGLGILIPQQYMASEEPANKDNYAFVVKANQNILKYKIAYTSDNETFGYHTAKDWFNFLKLWRKEVEQPVKVVITQP</sequence>
<evidence type="ECO:0000256" key="1">
    <source>
        <dbReference type="SAM" id="SignalP"/>
    </source>
</evidence>
<dbReference type="InterPro" id="IPR032342">
    <property type="entry name" value="DUF4861"/>
</dbReference>
<organism evidence="2 3">
    <name type="scientific">Xylanibacter ruminicola</name>
    <name type="common">Prevotella ruminicola</name>
    <dbReference type="NCBI Taxonomy" id="839"/>
    <lineage>
        <taxon>Bacteria</taxon>
        <taxon>Pseudomonadati</taxon>
        <taxon>Bacteroidota</taxon>
        <taxon>Bacteroidia</taxon>
        <taxon>Bacteroidales</taxon>
        <taxon>Prevotellaceae</taxon>
        <taxon>Xylanibacter</taxon>
    </lineage>
</organism>
<proteinExistence type="predicted"/>
<feature type="signal peptide" evidence="1">
    <location>
        <begin position="1"/>
        <end position="46"/>
    </location>
</feature>
<name>A0A1M7NUC5_XYLRU</name>
<protein>
    <recommendedName>
        <fullName evidence="4">DUF4861 domain-containing protein</fullName>
    </recommendedName>
</protein>
<accession>A0A1M7NUC5</accession>
<evidence type="ECO:0000313" key="2">
    <source>
        <dbReference type="EMBL" id="SHN07712.1"/>
    </source>
</evidence>
<dbReference type="Pfam" id="PF16153">
    <property type="entry name" value="DUF4861"/>
    <property type="match status" value="1"/>
</dbReference>
<dbReference type="Proteomes" id="UP000184280">
    <property type="component" value="Unassembled WGS sequence"/>
</dbReference>
<dbReference type="EMBL" id="FRCJ01000011">
    <property type="protein sequence ID" value="SHN07712.1"/>
    <property type="molecule type" value="Genomic_DNA"/>
</dbReference>
<reference evidence="2 3" key="1">
    <citation type="submission" date="2016-11" db="EMBL/GenBank/DDBJ databases">
        <authorList>
            <person name="Jaros S."/>
            <person name="Januszkiewicz K."/>
            <person name="Wedrychowicz H."/>
        </authorList>
    </citation>
    <scope>NUCLEOTIDE SEQUENCE [LARGE SCALE GENOMIC DNA]</scope>
    <source>
        <strain evidence="2 3">BPI-34</strain>
    </source>
</reference>
<evidence type="ECO:0008006" key="4">
    <source>
        <dbReference type="Google" id="ProtNLM"/>
    </source>
</evidence>
<gene>
    <name evidence="2" type="ORF">SAMN04488494_0211</name>
</gene>
<evidence type="ECO:0000313" key="3">
    <source>
        <dbReference type="Proteomes" id="UP000184280"/>
    </source>
</evidence>
<dbReference type="AlphaFoldDB" id="A0A1M7NUC5"/>